<evidence type="ECO:0000313" key="2">
    <source>
        <dbReference type="Proteomes" id="UP000749040"/>
    </source>
</evidence>
<sequence length="86" mass="8686">MTDSLTTLTGVLRGIAAANATSEYQQTVTDINGLVKVATAYETAGCATDPSADANGACFKDAMAIEVGAARVNLDMAMDEHSAGAS</sequence>
<protein>
    <submittedName>
        <fullName evidence="1">Uncharacterized protein</fullName>
    </submittedName>
</protein>
<keyword evidence="2" id="KW-1185">Reference proteome</keyword>
<name>A0ABS2U2X6_9ACTN</name>
<evidence type="ECO:0000313" key="1">
    <source>
        <dbReference type="EMBL" id="MBM9509943.1"/>
    </source>
</evidence>
<gene>
    <name evidence="1" type="ORF">ITX44_36395</name>
</gene>
<organism evidence="1 2">
    <name type="scientific">Actinacidiphila acididurans</name>
    <dbReference type="NCBI Taxonomy" id="2784346"/>
    <lineage>
        <taxon>Bacteria</taxon>
        <taxon>Bacillati</taxon>
        <taxon>Actinomycetota</taxon>
        <taxon>Actinomycetes</taxon>
        <taxon>Kitasatosporales</taxon>
        <taxon>Streptomycetaceae</taxon>
        <taxon>Actinacidiphila</taxon>
    </lineage>
</organism>
<comment type="caution">
    <text evidence="1">The sequence shown here is derived from an EMBL/GenBank/DDBJ whole genome shotgun (WGS) entry which is preliminary data.</text>
</comment>
<proteinExistence type="predicted"/>
<accession>A0ABS2U2X6</accession>
<dbReference type="EMBL" id="JADKYB010000030">
    <property type="protein sequence ID" value="MBM9509943.1"/>
    <property type="molecule type" value="Genomic_DNA"/>
</dbReference>
<dbReference type="RefSeq" id="WP_205363523.1">
    <property type="nucleotide sequence ID" value="NZ_JADKYB010000030.1"/>
</dbReference>
<reference evidence="1 2" key="1">
    <citation type="submission" date="2021-01" db="EMBL/GenBank/DDBJ databases">
        <title>Streptomyces acididurans sp. nov., isolated from a peat swamp forest soil.</title>
        <authorList>
            <person name="Chantavorakit T."/>
            <person name="Duangmal K."/>
        </authorList>
    </citation>
    <scope>NUCLEOTIDE SEQUENCE [LARGE SCALE GENOMIC DNA]</scope>
    <source>
        <strain evidence="1 2">KK5PA1</strain>
    </source>
</reference>
<dbReference type="Proteomes" id="UP000749040">
    <property type="component" value="Unassembled WGS sequence"/>
</dbReference>